<name>Q69PJ6_ORYSJ</name>
<accession>Q69PJ6</accession>
<evidence type="ECO:0000256" key="1">
    <source>
        <dbReference type="SAM" id="MobiDB-lite"/>
    </source>
</evidence>
<feature type="region of interest" description="Disordered" evidence="1">
    <location>
        <begin position="1"/>
        <end position="27"/>
    </location>
</feature>
<feature type="region of interest" description="Disordered" evidence="1">
    <location>
        <begin position="292"/>
        <end position="348"/>
    </location>
</feature>
<dbReference type="EMBL" id="AP005540">
    <property type="protein sequence ID" value="BAD31547.1"/>
    <property type="molecule type" value="Genomic_DNA"/>
</dbReference>
<feature type="region of interest" description="Disordered" evidence="1">
    <location>
        <begin position="111"/>
        <end position="131"/>
    </location>
</feature>
<protein>
    <submittedName>
        <fullName evidence="2">HGWP repeat containing protein-like</fullName>
    </submittedName>
</protein>
<sequence>MFSSMKEVGRKVIDKQKHALHRSRKTPNCNCPATVTLSLSKQDDLGKSVFMKAKSEIFNSVSDATRSEKYKHRLPGNAMTWEMIQWERTHQDMNHEKFGNGSIIELPQPSLSQPKGAPWSKSGEEKIPSATGGQAKQFRVVKFCWKFVKTQRKNVPRALLLRFRHSPPLLPVGIEPAPSHLLSAVATELRFAAVVAPDLLPTRRHLLRLRRVPVDLGHPSASLADRRSTVVLAVPNRAAAFLRFGRRSRRRRRPGVSRRPPFRFPLLSALSGAAPPRRWSPAVTIGARSCRLPSAVPARPPSGAPSRLPSGPGRQPPAPAGAADAWDPRRRPPPAACSRSTVDREADAWAPLPWTRKRSFGEEVLGGVLAYTPVERL</sequence>
<proteinExistence type="predicted"/>
<gene>
    <name evidence="2" type="primary">OSJNBb0092N05.129</name>
</gene>
<dbReference type="AlphaFoldDB" id="Q69PJ6"/>
<feature type="compositionally biased region" description="Basic and acidic residues" evidence="1">
    <location>
        <begin position="7"/>
        <end position="17"/>
    </location>
</feature>
<reference evidence="2" key="1">
    <citation type="journal article" date="2004" name="Plant Cell">
        <title>Composition and structure of the centromeric region of rice chromosome 8.</title>
        <authorList>
            <person name="Wu J."/>
            <person name="Yamagata H."/>
            <person name="Hayashi-Tsugane M."/>
            <person name="Hijishita S."/>
            <person name="Fujisawa M."/>
            <person name="Shibata M."/>
            <person name="Itoh Y."/>
            <person name="Nakamura M."/>
            <person name="Sakaguchi M."/>
            <person name="Yoshihara R."/>
            <person name="Kobayashi H."/>
            <person name="Itoh K."/>
            <person name="Karasawa W."/>
            <person name="Yamamoto M."/>
            <person name="Saji S."/>
            <person name="Katagiri S."/>
            <person name="Kanamori H."/>
            <person name="Namiki N."/>
            <person name="Katayose Y."/>
            <person name="Matsumoto T."/>
            <person name="Sasaki T."/>
        </authorList>
    </citation>
    <scope>NUCLEOTIDE SEQUENCE</scope>
</reference>
<evidence type="ECO:0000313" key="2">
    <source>
        <dbReference type="EMBL" id="BAD31547.1"/>
    </source>
</evidence>
<organism evidence="2">
    <name type="scientific">Oryza sativa subsp. japonica</name>
    <name type="common">Rice</name>
    <dbReference type="NCBI Taxonomy" id="39947"/>
    <lineage>
        <taxon>Eukaryota</taxon>
        <taxon>Viridiplantae</taxon>
        <taxon>Streptophyta</taxon>
        <taxon>Embryophyta</taxon>
        <taxon>Tracheophyta</taxon>
        <taxon>Spermatophyta</taxon>
        <taxon>Magnoliopsida</taxon>
        <taxon>Liliopsida</taxon>
        <taxon>Poales</taxon>
        <taxon>Poaceae</taxon>
        <taxon>BOP clade</taxon>
        <taxon>Oryzoideae</taxon>
        <taxon>Oryzeae</taxon>
        <taxon>Oryzinae</taxon>
        <taxon>Oryza</taxon>
        <taxon>Oryza sativa</taxon>
    </lineage>
</organism>